<keyword evidence="3" id="KW-0472">Membrane</keyword>
<name>A0ABQ0PWR5_9PROT</name>
<evidence type="ECO:0000256" key="3">
    <source>
        <dbReference type="SAM" id="Phobius"/>
    </source>
</evidence>
<keyword evidence="3" id="KW-1133">Transmembrane helix</keyword>
<reference evidence="4" key="1">
    <citation type="submission" date="2013-04" db="EMBL/GenBank/DDBJ databases">
        <title>The genome sequencing project of 58 acetic acid bacteria.</title>
        <authorList>
            <person name="Okamoto-Kainuma A."/>
            <person name="Ishikawa M."/>
            <person name="Umino S."/>
            <person name="Koizumi Y."/>
            <person name="Shiwa Y."/>
            <person name="Yoshikawa H."/>
            <person name="Matsutani M."/>
            <person name="Matsushita K."/>
        </authorList>
    </citation>
    <scope>NUCLEOTIDE SEQUENCE</scope>
    <source>
        <strain evidence="4">NRIC 0535</strain>
    </source>
</reference>
<gene>
    <name evidence="4" type="ORF">AA0535_0273</name>
</gene>
<organism evidence="4 5">
    <name type="scientific">Asaia krungthepensis NRIC 0535</name>
    <dbReference type="NCBI Taxonomy" id="1307925"/>
    <lineage>
        <taxon>Bacteria</taxon>
        <taxon>Pseudomonadati</taxon>
        <taxon>Pseudomonadota</taxon>
        <taxon>Alphaproteobacteria</taxon>
        <taxon>Acetobacterales</taxon>
        <taxon>Acetobacteraceae</taxon>
        <taxon>Asaia</taxon>
    </lineage>
</organism>
<keyword evidence="3" id="KW-0812">Transmembrane</keyword>
<evidence type="ECO:0000313" key="4">
    <source>
        <dbReference type="EMBL" id="GBQ83553.1"/>
    </source>
</evidence>
<sequence length="302" mass="32978">MNWHRIASWVFPYIEPLTPAQKTAEEQRLLKDQASIRAVVFNSNEERALDEAQKLAATEKERVRTAEGKATTYLAVLAALVPVIITLQAANWEKKAGPAPEAARLFVLALATIYVAGAGFNAFKTLQVRGFQKVGESEIVAAWRRSKPLRRMTRSTLLATRNSRDVVNEKVTRILVTHEHLLRAFGIFILLLLLDPLFYAMGFRSVAQEEQPPATKVIVVQNPAAGVPSELKCTITQPVGPFGGQTAGAVISEARPRRPAKPRMNRRRADPLRTRSCPKPATAGAAPAAQIAPVLQNGGAVP</sequence>
<feature type="transmembrane region" description="Helical" evidence="3">
    <location>
        <begin position="70"/>
        <end position="90"/>
    </location>
</feature>
<feature type="coiled-coil region" evidence="1">
    <location>
        <begin position="42"/>
        <end position="69"/>
    </location>
</feature>
<proteinExistence type="predicted"/>
<feature type="compositionally biased region" description="Low complexity" evidence="2">
    <location>
        <begin position="278"/>
        <end position="293"/>
    </location>
</feature>
<evidence type="ECO:0000256" key="1">
    <source>
        <dbReference type="SAM" id="Coils"/>
    </source>
</evidence>
<evidence type="ECO:0000313" key="5">
    <source>
        <dbReference type="Proteomes" id="UP001062776"/>
    </source>
</evidence>
<keyword evidence="1" id="KW-0175">Coiled coil</keyword>
<feature type="transmembrane region" description="Helical" evidence="3">
    <location>
        <begin position="102"/>
        <end position="123"/>
    </location>
</feature>
<protein>
    <submittedName>
        <fullName evidence="4">Uncharacterized protein</fullName>
    </submittedName>
</protein>
<dbReference type="Proteomes" id="UP001062776">
    <property type="component" value="Unassembled WGS sequence"/>
</dbReference>
<feature type="compositionally biased region" description="Basic residues" evidence="2">
    <location>
        <begin position="257"/>
        <end position="266"/>
    </location>
</feature>
<accession>A0ABQ0PWR5</accession>
<keyword evidence="5" id="KW-1185">Reference proteome</keyword>
<evidence type="ECO:0000256" key="2">
    <source>
        <dbReference type="SAM" id="MobiDB-lite"/>
    </source>
</evidence>
<feature type="region of interest" description="Disordered" evidence="2">
    <location>
        <begin position="251"/>
        <end position="302"/>
    </location>
</feature>
<comment type="caution">
    <text evidence="4">The sequence shown here is derived from an EMBL/GenBank/DDBJ whole genome shotgun (WGS) entry which is preliminary data.</text>
</comment>
<dbReference type="EMBL" id="BAPV01000003">
    <property type="protein sequence ID" value="GBQ83553.1"/>
    <property type="molecule type" value="Genomic_DNA"/>
</dbReference>
<feature type="transmembrane region" description="Helical" evidence="3">
    <location>
        <begin position="181"/>
        <end position="201"/>
    </location>
</feature>
<dbReference type="RefSeq" id="WP_264814108.1">
    <property type="nucleotide sequence ID" value="NZ_BAPV01000003.1"/>
</dbReference>